<gene>
    <name evidence="1" type="ORF">BHM03_00052928</name>
</gene>
<evidence type="ECO:0000313" key="1">
    <source>
        <dbReference type="EMBL" id="RZR75257.1"/>
    </source>
</evidence>
<accession>A0A445MLV9</accession>
<dbReference type="EMBL" id="KV876650">
    <property type="protein sequence ID" value="RZR75257.1"/>
    <property type="molecule type" value="Genomic_DNA"/>
</dbReference>
<organism evidence="1">
    <name type="scientific">Ensete ventricosum</name>
    <name type="common">Abyssinian banana</name>
    <name type="synonym">Musa ensete</name>
    <dbReference type="NCBI Taxonomy" id="4639"/>
    <lineage>
        <taxon>Eukaryota</taxon>
        <taxon>Viridiplantae</taxon>
        <taxon>Streptophyta</taxon>
        <taxon>Embryophyta</taxon>
        <taxon>Tracheophyta</taxon>
        <taxon>Spermatophyta</taxon>
        <taxon>Magnoliopsida</taxon>
        <taxon>Liliopsida</taxon>
        <taxon>Zingiberales</taxon>
        <taxon>Musaceae</taxon>
        <taxon>Ensete</taxon>
    </lineage>
</organism>
<dbReference type="Proteomes" id="UP000290560">
    <property type="component" value="Unassembled WGS sequence"/>
</dbReference>
<proteinExistence type="predicted"/>
<protein>
    <submittedName>
        <fullName evidence="1">Uncharacterized protein</fullName>
    </submittedName>
</protein>
<name>A0A445MLV9_ENSVE</name>
<sequence>MRATLSLQYLTRCSRLLSKVLQAGWPIVFSSAMSPVACCQGCCRLVGPSRPLCHIANCLLCPADRLGFRIFQLTLSKPGRHPTYVRLGDTVTWPRWGCRVLVLVGRLLLATSFSPLCRNPFRYAPMGRTWNGL</sequence>
<reference evidence="1" key="1">
    <citation type="journal article" date="2018" name="Data Brief">
        <title>Genome sequence data from 17 accessions of Ensete ventricosum, a staple food crop for millions in Ethiopia.</title>
        <authorList>
            <person name="Yemataw Z."/>
            <person name="Muzemil S."/>
            <person name="Ambachew D."/>
            <person name="Tripathi L."/>
            <person name="Tesfaye K."/>
            <person name="Chala A."/>
            <person name="Farbos A."/>
            <person name="O'Neill P."/>
            <person name="Moore K."/>
            <person name="Grant M."/>
            <person name="Studholme D.J."/>
        </authorList>
    </citation>
    <scope>NUCLEOTIDE SEQUENCE [LARGE SCALE GENOMIC DNA]</scope>
    <source>
        <tissue evidence="1">Leaf</tissue>
    </source>
</reference>
<dbReference type="AlphaFoldDB" id="A0A445MLV9"/>